<evidence type="ECO:0000313" key="2">
    <source>
        <dbReference type="Proteomes" id="UP001209540"/>
    </source>
</evidence>
<dbReference type="Proteomes" id="UP001209540">
    <property type="component" value="Unassembled WGS sequence"/>
</dbReference>
<name>A0AAD5K6B4_9FUNG</name>
<accession>A0AAD5K6B4</accession>
<reference evidence="1" key="2">
    <citation type="submission" date="2023-02" db="EMBL/GenBank/DDBJ databases">
        <authorList>
            <consortium name="DOE Joint Genome Institute"/>
            <person name="Mondo S.J."/>
            <person name="Chang Y."/>
            <person name="Wang Y."/>
            <person name="Ahrendt S."/>
            <person name="Andreopoulos W."/>
            <person name="Barry K."/>
            <person name="Beard J."/>
            <person name="Benny G.L."/>
            <person name="Blankenship S."/>
            <person name="Bonito G."/>
            <person name="Cuomo C."/>
            <person name="Desiro A."/>
            <person name="Gervers K.A."/>
            <person name="Hundley H."/>
            <person name="Kuo A."/>
            <person name="LaButti K."/>
            <person name="Lang B.F."/>
            <person name="Lipzen A."/>
            <person name="O'Donnell K."/>
            <person name="Pangilinan J."/>
            <person name="Reynolds N."/>
            <person name="Sandor L."/>
            <person name="Smith M.W."/>
            <person name="Tsang A."/>
            <person name="Grigoriev I.V."/>
            <person name="Stajich J.E."/>
            <person name="Spatafora J.W."/>
        </authorList>
    </citation>
    <scope>NUCLEOTIDE SEQUENCE</scope>
    <source>
        <strain evidence="1">RSA 2281</strain>
    </source>
</reference>
<comment type="caution">
    <text evidence="1">The sequence shown here is derived from an EMBL/GenBank/DDBJ whole genome shotgun (WGS) entry which is preliminary data.</text>
</comment>
<keyword evidence="2" id="KW-1185">Reference proteome</keyword>
<sequence>MPPEQVLCYNLCSGHKKLFLCSFLLNQQSQYPITLTHHHPPTQQQQQQQMISYEEACCLALDLVPLPSNFKHAVEVMEATPFDVVYEKDKDPKKPTIVAKTVIEKNPFTWQKYKSNGASETQSAESSNSSKNPTINYSGTAVLQSLKAKYTMTERHGSQKQFVTLEGLYNELKQAMPNLSDFYSVQQIGLLLNNNSDYFGKTTKSRVDGKPKNGRWLYVVKKVVQHTPDPRFLQHCKSAHGNWINVGYARKSPSDESEDARIRLLSIMIKKLQNIMLCSKIYVSPTCKSTSSIVRRDDRQTPIIAKLKNTNGTMQDLLEFVSRSTQKIRLCVLDYAGLSDDPVDVKKFIRYESVSKLFLYIIIY</sequence>
<reference evidence="1" key="1">
    <citation type="journal article" date="2022" name="IScience">
        <title>Evolution of zygomycete secretomes and the origins of terrestrial fungal ecologies.</title>
        <authorList>
            <person name="Chang Y."/>
            <person name="Wang Y."/>
            <person name="Mondo S."/>
            <person name="Ahrendt S."/>
            <person name="Andreopoulos W."/>
            <person name="Barry K."/>
            <person name="Beard J."/>
            <person name="Benny G.L."/>
            <person name="Blankenship S."/>
            <person name="Bonito G."/>
            <person name="Cuomo C."/>
            <person name="Desiro A."/>
            <person name="Gervers K.A."/>
            <person name="Hundley H."/>
            <person name="Kuo A."/>
            <person name="LaButti K."/>
            <person name="Lang B.F."/>
            <person name="Lipzen A."/>
            <person name="O'Donnell K."/>
            <person name="Pangilinan J."/>
            <person name="Reynolds N."/>
            <person name="Sandor L."/>
            <person name="Smith M.E."/>
            <person name="Tsang A."/>
            <person name="Grigoriev I.V."/>
            <person name="Stajich J.E."/>
            <person name="Spatafora J.W."/>
        </authorList>
    </citation>
    <scope>NUCLEOTIDE SEQUENCE</scope>
    <source>
        <strain evidence="1">RSA 2281</strain>
    </source>
</reference>
<dbReference type="EMBL" id="JAIXMP010000006">
    <property type="protein sequence ID" value="KAI9271582.1"/>
    <property type="molecule type" value="Genomic_DNA"/>
</dbReference>
<evidence type="ECO:0000313" key="1">
    <source>
        <dbReference type="EMBL" id="KAI9271582.1"/>
    </source>
</evidence>
<gene>
    <name evidence="1" type="ORF">BDA99DRAFT_500460</name>
</gene>
<proteinExistence type="predicted"/>
<protein>
    <submittedName>
        <fullName evidence="1">Uncharacterized protein</fullName>
    </submittedName>
</protein>
<dbReference type="AlphaFoldDB" id="A0AAD5K6B4"/>
<organism evidence="1 2">
    <name type="scientific">Phascolomyces articulosus</name>
    <dbReference type="NCBI Taxonomy" id="60185"/>
    <lineage>
        <taxon>Eukaryota</taxon>
        <taxon>Fungi</taxon>
        <taxon>Fungi incertae sedis</taxon>
        <taxon>Mucoromycota</taxon>
        <taxon>Mucoromycotina</taxon>
        <taxon>Mucoromycetes</taxon>
        <taxon>Mucorales</taxon>
        <taxon>Lichtheimiaceae</taxon>
        <taxon>Phascolomyces</taxon>
    </lineage>
</organism>